<proteinExistence type="predicted"/>
<reference evidence="1 2" key="1">
    <citation type="submission" date="2016-10" db="EMBL/GenBank/DDBJ databases">
        <authorList>
            <person name="de Groot N.N."/>
        </authorList>
    </citation>
    <scope>NUCLEOTIDE SEQUENCE [LARGE SCALE GENOMIC DNA]</scope>
    <source>
        <strain evidence="2">L7-484,KACC 16230,DSM 25025</strain>
    </source>
</reference>
<dbReference type="RefSeq" id="WP_090671835.1">
    <property type="nucleotide sequence ID" value="NZ_FNIT01000003.1"/>
</dbReference>
<organism evidence="1 2">
    <name type="scientific">Aureimonas jatrophae</name>
    <dbReference type="NCBI Taxonomy" id="1166073"/>
    <lineage>
        <taxon>Bacteria</taxon>
        <taxon>Pseudomonadati</taxon>
        <taxon>Pseudomonadota</taxon>
        <taxon>Alphaproteobacteria</taxon>
        <taxon>Hyphomicrobiales</taxon>
        <taxon>Aurantimonadaceae</taxon>
        <taxon>Aureimonas</taxon>
    </lineage>
</organism>
<accession>A0A1H0GJC7</accession>
<dbReference type="InterPro" id="IPR013078">
    <property type="entry name" value="His_Pase_superF_clade-1"/>
</dbReference>
<name>A0A1H0GJC7_9HYPH</name>
<protein>
    <submittedName>
        <fullName evidence="1">Phosphohistidine phosphatase</fullName>
    </submittedName>
</protein>
<keyword evidence="2" id="KW-1185">Reference proteome</keyword>
<gene>
    <name evidence="1" type="ORF">SAMN05192530_103146</name>
</gene>
<dbReference type="Pfam" id="PF00300">
    <property type="entry name" value="His_Phos_1"/>
    <property type="match status" value="1"/>
</dbReference>
<dbReference type="Gene3D" id="3.40.50.1240">
    <property type="entry name" value="Phosphoglycerate mutase-like"/>
    <property type="match status" value="1"/>
</dbReference>
<dbReference type="AlphaFoldDB" id="A0A1H0GJC7"/>
<dbReference type="CDD" id="cd07067">
    <property type="entry name" value="HP_PGM_like"/>
    <property type="match status" value="1"/>
</dbReference>
<dbReference type="Proteomes" id="UP000198793">
    <property type="component" value="Unassembled WGS sequence"/>
</dbReference>
<dbReference type="EMBL" id="FNIT01000003">
    <property type="protein sequence ID" value="SDO06831.1"/>
    <property type="molecule type" value="Genomic_DNA"/>
</dbReference>
<dbReference type="SMART" id="SM00855">
    <property type="entry name" value="PGAM"/>
    <property type="match status" value="1"/>
</dbReference>
<dbReference type="STRING" id="1166073.SAMN05192530_103146"/>
<sequence>MAEITVHLLRHAHSSHAIPGERDHHRGLDERGHAEVEAIRLRLLRQPVGIVRIRCSTARRARLTLESLLPVLGEVPLRYDDHLYAAGLEAYEAACVADGAASPVLVVGHNPTIASFVARYALQEGDAFRTGIKPATWITLRLGVDPGGRLGPGRLVTLIAPT</sequence>
<evidence type="ECO:0000313" key="1">
    <source>
        <dbReference type="EMBL" id="SDO06831.1"/>
    </source>
</evidence>
<dbReference type="SUPFAM" id="SSF53254">
    <property type="entry name" value="Phosphoglycerate mutase-like"/>
    <property type="match status" value="1"/>
</dbReference>
<dbReference type="InterPro" id="IPR029033">
    <property type="entry name" value="His_PPase_superfam"/>
</dbReference>
<evidence type="ECO:0000313" key="2">
    <source>
        <dbReference type="Proteomes" id="UP000198793"/>
    </source>
</evidence>